<feature type="compositionally biased region" description="Pro residues" evidence="1">
    <location>
        <begin position="158"/>
        <end position="172"/>
    </location>
</feature>
<protein>
    <submittedName>
        <fullName evidence="2">Uncharacterized protein</fullName>
    </submittedName>
</protein>
<dbReference type="RefSeq" id="WP_255065028.1">
    <property type="nucleotide sequence ID" value="NZ_JANDBD010000020.1"/>
</dbReference>
<evidence type="ECO:0000256" key="1">
    <source>
        <dbReference type="SAM" id="MobiDB-lite"/>
    </source>
</evidence>
<name>A0ABT1MDZ7_9MYCO</name>
<accession>A0ABT1MDZ7</accession>
<dbReference type="EMBL" id="JANDBD010000020">
    <property type="protein sequence ID" value="MCP9276795.1"/>
    <property type="molecule type" value="Genomic_DNA"/>
</dbReference>
<reference evidence="2 3" key="1">
    <citation type="submission" date="2022-06" db="EMBL/GenBank/DDBJ databases">
        <title>Mycolicibacterium sp. CAU 1645 isolated from seawater.</title>
        <authorList>
            <person name="Kim W."/>
        </authorList>
    </citation>
    <scope>NUCLEOTIDE SEQUENCE [LARGE SCALE GENOMIC DNA]</scope>
    <source>
        <strain evidence="2 3">CAU 1645</strain>
    </source>
</reference>
<organism evidence="2 3">
    <name type="scientific">Mycolicibacterium arenosum</name>
    <dbReference type="NCBI Taxonomy" id="2952157"/>
    <lineage>
        <taxon>Bacteria</taxon>
        <taxon>Bacillati</taxon>
        <taxon>Actinomycetota</taxon>
        <taxon>Actinomycetes</taxon>
        <taxon>Mycobacteriales</taxon>
        <taxon>Mycobacteriaceae</taxon>
        <taxon>Mycolicibacterium</taxon>
    </lineage>
</organism>
<dbReference type="Proteomes" id="UP001651690">
    <property type="component" value="Unassembled WGS sequence"/>
</dbReference>
<keyword evidence="3" id="KW-1185">Reference proteome</keyword>
<comment type="caution">
    <text evidence="2">The sequence shown here is derived from an EMBL/GenBank/DDBJ whole genome shotgun (WGS) entry which is preliminary data.</text>
</comment>
<proteinExistence type="predicted"/>
<gene>
    <name evidence="2" type="ORF">NM203_31900</name>
</gene>
<sequence length="339" mass="36434">MSQFVVRAVGGPPDLVARAPFTATTITSLPDVLGHGEYWCASLEEPIKYRLPADFDRRRCQPEFLGFDKQGPFLWTGVIVVWVSDPNRRLHPGMRDLEVQIAYVVDQTLGRDRFLDPAKIDVVAIGRIDDVDTAPPPAPVPPPPAPVRVPPAPVAVDDAPPPAAAVESPPPRVETLSDGEVEAPALGVAEFRRRLALLIAKLASLTGIHPGTDTPVEAPIGDLIAGGVTGFDLYGPDGPRYRRDSEVGWQTIATGTLEELLYRIVDDVAKMLAWRWSAATPVAADGMPDHLRTRVATAYWRLLVEALDPVWGARTTETIDRNGGIGAAAESAVTEGASS</sequence>
<evidence type="ECO:0000313" key="2">
    <source>
        <dbReference type="EMBL" id="MCP9276795.1"/>
    </source>
</evidence>
<feature type="region of interest" description="Disordered" evidence="1">
    <location>
        <begin position="158"/>
        <end position="178"/>
    </location>
</feature>
<evidence type="ECO:0000313" key="3">
    <source>
        <dbReference type="Proteomes" id="UP001651690"/>
    </source>
</evidence>